<dbReference type="PANTHER" id="PTHR43513:SF1">
    <property type="entry name" value="ANAEROBIC SULFITE REDUCTASE SUBUNIT B"/>
    <property type="match status" value="1"/>
</dbReference>
<dbReference type="InterPro" id="IPR050353">
    <property type="entry name" value="PyrK_electron_transfer"/>
</dbReference>
<dbReference type="SUPFAM" id="SSF63380">
    <property type="entry name" value="Riboflavin synthase domain-like"/>
    <property type="match status" value="1"/>
</dbReference>
<dbReference type="PROSITE" id="PS51384">
    <property type="entry name" value="FAD_FR"/>
    <property type="match status" value="1"/>
</dbReference>
<keyword evidence="4" id="KW-1185">Reference proteome</keyword>
<gene>
    <name evidence="3" type="primary">asrB</name>
    <name evidence="3" type="ORF">MAMMFC1_01402</name>
</gene>
<name>A0A348AI43_9FIRM</name>
<dbReference type="KEGG" id="mana:MAMMFC1_01402"/>
<dbReference type="GO" id="GO:0051537">
    <property type="term" value="F:2 iron, 2 sulfur cluster binding"/>
    <property type="evidence" value="ECO:0007669"/>
    <property type="project" value="UniProtKB-KW"/>
</dbReference>
<feature type="binding site" evidence="1">
    <location>
        <position position="240"/>
    </location>
    <ligand>
        <name>[2Fe-2S] cluster</name>
        <dbReference type="ChEBI" id="CHEBI:190135"/>
    </ligand>
</feature>
<keyword evidence="1" id="KW-0001">2Fe-2S</keyword>
<dbReference type="Proteomes" id="UP000276437">
    <property type="component" value="Chromosome"/>
</dbReference>
<accession>A0A348AI43</accession>
<dbReference type="Gene3D" id="2.40.30.10">
    <property type="entry name" value="Translation factors"/>
    <property type="match status" value="1"/>
</dbReference>
<dbReference type="PRINTS" id="PR00406">
    <property type="entry name" value="CYTB5RDTASE"/>
</dbReference>
<feature type="domain" description="FAD-binding FR-type" evidence="2">
    <location>
        <begin position="5"/>
        <end position="96"/>
    </location>
</feature>
<proteinExistence type="predicted"/>
<evidence type="ECO:0000313" key="4">
    <source>
        <dbReference type="Proteomes" id="UP000276437"/>
    </source>
</evidence>
<dbReference type="Gene3D" id="3.40.50.80">
    <property type="entry name" value="Nucleotide-binding domain of ferredoxin-NADP reductase (FNR) module"/>
    <property type="match status" value="1"/>
</dbReference>
<protein>
    <submittedName>
        <fullName evidence="3">Anaerobic sulfite reductase subunit B</fullName>
    </submittedName>
</protein>
<dbReference type="InterPro" id="IPR017927">
    <property type="entry name" value="FAD-bd_FR_type"/>
</dbReference>
<organism evidence="3 4">
    <name type="scientific">Methylomusa anaerophila</name>
    <dbReference type="NCBI Taxonomy" id="1930071"/>
    <lineage>
        <taxon>Bacteria</taxon>
        <taxon>Bacillati</taxon>
        <taxon>Bacillota</taxon>
        <taxon>Negativicutes</taxon>
        <taxon>Selenomonadales</taxon>
        <taxon>Sporomusaceae</taxon>
        <taxon>Methylomusa</taxon>
    </lineage>
</organism>
<feature type="binding site" evidence="1">
    <location>
        <position position="237"/>
    </location>
    <ligand>
        <name>[2Fe-2S] cluster</name>
        <dbReference type="ChEBI" id="CHEBI:190135"/>
    </ligand>
</feature>
<dbReference type="CDD" id="cd06221">
    <property type="entry name" value="sulfite_reductase_like"/>
    <property type="match status" value="1"/>
</dbReference>
<dbReference type="NCBIfam" id="TIGR02911">
    <property type="entry name" value="sulfite_red_B"/>
    <property type="match status" value="1"/>
</dbReference>
<reference evidence="3 4" key="1">
    <citation type="journal article" date="2018" name="Int. J. Syst. Evol. Microbiol.">
        <title>Methylomusa anaerophila gen. nov., sp. nov., an anaerobic methanol-utilizing bacterium isolated from a microbial fuel cell.</title>
        <authorList>
            <person name="Amano N."/>
            <person name="Yamamuro A."/>
            <person name="Miyahara M."/>
            <person name="Kouzuma A."/>
            <person name="Abe T."/>
            <person name="Watanabe K."/>
        </authorList>
    </citation>
    <scope>NUCLEOTIDE SEQUENCE [LARGE SCALE GENOMIC DNA]</scope>
    <source>
        <strain evidence="3 4">MMFC1</strain>
    </source>
</reference>
<dbReference type="InterPro" id="IPR039261">
    <property type="entry name" value="FNR_nucleotide-bd"/>
</dbReference>
<dbReference type="Pfam" id="PF10418">
    <property type="entry name" value="DHODB_Fe-S_bind"/>
    <property type="match status" value="1"/>
</dbReference>
<dbReference type="InterPro" id="IPR014260">
    <property type="entry name" value="Sulphite_reductase_B"/>
</dbReference>
<sequence length="264" mass="29130">MSNVYMPVRSRICKIIPHTATDYTFVMEYAGDVKPGQFFEVSIPKYGEAPISVSHIGENFVGLTIRRVGVVTNTIHNMKPGDALFVRGPYGNGFDLDLFRGQEIIVAAGGTGLAPVKGLVDYFSRHLSEVKSLTLLAGFKSPGDILFKEDLKSWQSVIPVTVTVDRSDDPAYRGRTGLITGCVKDVNISNIAGVQVIVVGPPLMMKFTVDEFLRRGVREENIWVSYERKMGCGVGKCGHCKMDDTYICLEGPVFNYAKAQKMFD</sequence>
<dbReference type="OrthoDB" id="9796486at2"/>
<dbReference type="PANTHER" id="PTHR43513">
    <property type="entry name" value="DIHYDROOROTATE DEHYDROGENASE B (NAD(+)), ELECTRON TRANSFER SUBUNIT"/>
    <property type="match status" value="1"/>
</dbReference>
<dbReference type="EMBL" id="AP018449">
    <property type="protein sequence ID" value="BBB90741.1"/>
    <property type="molecule type" value="Genomic_DNA"/>
</dbReference>
<evidence type="ECO:0000313" key="3">
    <source>
        <dbReference type="EMBL" id="BBB90741.1"/>
    </source>
</evidence>
<dbReference type="InterPro" id="IPR017938">
    <property type="entry name" value="Riboflavin_synthase-like_b-brl"/>
</dbReference>
<keyword evidence="1" id="KW-0408">Iron</keyword>
<keyword evidence="1" id="KW-0479">Metal-binding</keyword>
<dbReference type="AlphaFoldDB" id="A0A348AI43"/>
<evidence type="ECO:0000256" key="1">
    <source>
        <dbReference type="PIRSR" id="PIRSR006816-2"/>
    </source>
</evidence>
<dbReference type="RefSeq" id="WP_126307636.1">
    <property type="nucleotide sequence ID" value="NZ_AP018449.1"/>
</dbReference>
<dbReference type="InterPro" id="IPR001433">
    <property type="entry name" value="OxRdtase_FAD/NAD-bd"/>
</dbReference>
<dbReference type="GO" id="GO:0016491">
    <property type="term" value="F:oxidoreductase activity"/>
    <property type="evidence" value="ECO:0007669"/>
    <property type="project" value="InterPro"/>
</dbReference>
<feature type="binding site" evidence="1">
    <location>
        <position position="248"/>
    </location>
    <ligand>
        <name>[2Fe-2S] cluster</name>
        <dbReference type="ChEBI" id="CHEBI:190135"/>
    </ligand>
</feature>
<comment type="cofactor">
    <cofactor evidence="1">
        <name>[2Fe-2S] cluster</name>
        <dbReference type="ChEBI" id="CHEBI:190135"/>
    </cofactor>
    <text evidence="1">Binds 1 [2Fe-2S] cluster per subunit.</text>
</comment>
<dbReference type="InterPro" id="IPR012165">
    <property type="entry name" value="Cyt_c3_hydrogenase_gsu"/>
</dbReference>
<dbReference type="GO" id="GO:0006221">
    <property type="term" value="P:pyrimidine nucleotide biosynthetic process"/>
    <property type="evidence" value="ECO:0007669"/>
    <property type="project" value="InterPro"/>
</dbReference>
<feature type="binding site" evidence="1">
    <location>
        <position position="232"/>
    </location>
    <ligand>
        <name>[2Fe-2S] cluster</name>
        <dbReference type="ChEBI" id="CHEBI:190135"/>
    </ligand>
</feature>
<dbReference type="SUPFAM" id="SSF52343">
    <property type="entry name" value="Ferredoxin reductase-like, C-terminal NADP-linked domain"/>
    <property type="match status" value="1"/>
</dbReference>
<keyword evidence="1" id="KW-0411">Iron-sulfur</keyword>
<dbReference type="InterPro" id="IPR019480">
    <property type="entry name" value="Dihydroorotate_DH_Fe-S-bd"/>
</dbReference>
<dbReference type="GO" id="GO:0050660">
    <property type="term" value="F:flavin adenine dinucleotide binding"/>
    <property type="evidence" value="ECO:0007669"/>
    <property type="project" value="InterPro"/>
</dbReference>
<dbReference type="GO" id="GO:0046872">
    <property type="term" value="F:metal ion binding"/>
    <property type="evidence" value="ECO:0007669"/>
    <property type="project" value="UniProtKB-KW"/>
</dbReference>
<dbReference type="Pfam" id="PF00175">
    <property type="entry name" value="NAD_binding_1"/>
    <property type="match status" value="1"/>
</dbReference>
<dbReference type="PIRSF" id="PIRSF006816">
    <property type="entry name" value="Cyc3_hyd_g"/>
    <property type="match status" value="1"/>
</dbReference>
<evidence type="ECO:0000259" key="2">
    <source>
        <dbReference type="PROSITE" id="PS51384"/>
    </source>
</evidence>